<dbReference type="InterPro" id="IPR015300">
    <property type="entry name" value="DNA-bd_pseudobarrel_sf"/>
</dbReference>
<accession>A0A6A1UHU9</accession>
<evidence type="ECO:0000256" key="5">
    <source>
        <dbReference type="ARBA" id="ARBA00023242"/>
    </source>
</evidence>
<sequence>MTDQRGVQYEKPEAPCGLVAGVEAELGLVTVKGDKATPFGSDQRGATSDLVASVTGFGVLQRKKRKPRQRRSSTVKLLSIVPFSSYAPPSQLQGLPSLPLRVRTGPVTICIGEVRSALQFLMLFMATEIDPRRLRFLFEKELKNSDVGSLRRMVLPKKAAEAHLPVLESKEGISITMDDLDGLHVWTFKYRYWPNNNSRMYVLENTGDFVLAHGLQYGDFIMIYLDDQNQNYVIQAKKASDHPDHDPDVFADITMDPITDHIFLHDYEYPSRQTGSFYANYPAVDDMTGMSFVYDTTTFLKDSPLDFLGGSSTNYSRIGSLEGFGSVENFSLDDFK</sequence>
<dbReference type="Gene3D" id="2.40.330.10">
    <property type="entry name" value="DNA-binding pseudobarrel domain"/>
    <property type="match status" value="1"/>
</dbReference>
<dbReference type="SMART" id="SM01019">
    <property type="entry name" value="B3"/>
    <property type="match status" value="1"/>
</dbReference>
<dbReference type="SUPFAM" id="SSF101936">
    <property type="entry name" value="DNA-binding pseudobarrel domain"/>
    <property type="match status" value="1"/>
</dbReference>
<dbReference type="AlphaFoldDB" id="A0A6A1UHU9"/>
<keyword evidence="3" id="KW-0238">DNA-binding</keyword>
<comment type="subcellular location">
    <subcellularLocation>
        <location evidence="1">Nucleus</location>
    </subcellularLocation>
</comment>
<dbReference type="GO" id="GO:0005634">
    <property type="term" value="C:nucleus"/>
    <property type="evidence" value="ECO:0007669"/>
    <property type="project" value="UniProtKB-SubCell"/>
</dbReference>
<dbReference type="PANTHER" id="PTHR31140:SF73">
    <property type="entry name" value="B3 DOMAIN-CONTAINING TRANSCRIPTION FACTOR FUS3"/>
    <property type="match status" value="1"/>
</dbReference>
<evidence type="ECO:0000313" key="7">
    <source>
        <dbReference type="EMBL" id="KAB1199816.1"/>
    </source>
</evidence>
<dbReference type="OrthoDB" id="757982at2759"/>
<dbReference type="Proteomes" id="UP000516437">
    <property type="component" value="Unassembled WGS sequence"/>
</dbReference>
<evidence type="ECO:0000256" key="1">
    <source>
        <dbReference type="ARBA" id="ARBA00004123"/>
    </source>
</evidence>
<keyword evidence="8" id="KW-1185">Reference proteome</keyword>
<protein>
    <submittedName>
        <fullName evidence="7">B3 domain-containing transcription factor FUS3</fullName>
    </submittedName>
</protein>
<proteinExistence type="predicted"/>
<dbReference type="PROSITE" id="PS50863">
    <property type="entry name" value="B3"/>
    <property type="match status" value="1"/>
</dbReference>
<reference evidence="7 8" key="1">
    <citation type="journal article" date="2019" name="Plant Biotechnol. J.">
        <title>The red bayberry genome and genetic basis of sex determination.</title>
        <authorList>
            <person name="Jia H.M."/>
            <person name="Jia H.J."/>
            <person name="Cai Q.L."/>
            <person name="Wang Y."/>
            <person name="Zhao H.B."/>
            <person name="Yang W.F."/>
            <person name="Wang G.Y."/>
            <person name="Li Y.H."/>
            <person name="Zhan D.L."/>
            <person name="Shen Y.T."/>
            <person name="Niu Q.F."/>
            <person name="Chang L."/>
            <person name="Qiu J."/>
            <person name="Zhao L."/>
            <person name="Xie H.B."/>
            <person name="Fu W.Y."/>
            <person name="Jin J."/>
            <person name="Li X.W."/>
            <person name="Jiao Y."/>
            <person name="Zhou C.C."/>
            <person name="Tu T."/>
            <person name="Chai C.Y."/>
            <person name="Gao J.L."/>
            <person name="Fan L.J."/>
            <person name="van de Weg E."/>
            <person name="Wang J.Y."/>
            <person name="Gao Z.S."/>
        </authorList>
    </citation>
    <scope>NUCLEOTIDE SEQUENCE [LARGE SCALE GENOMIC DNA]</scope>
    <source>
        <tissue evidence="7">Leaves</tissue>
    </source>
</reference>
<evidence type="ECO:0000256" key="2">
    <source>
        <dbReference type="ARBA" id="ARBA00023015"/>
    </source>
</evidence>
<organism evidence="7 8">
    <name type="scientific">Morella rubra</name>
    <name type="common">Chinese bayberry</name>
    <dbReference type="NCBI Taxonomy" id="262757"/>
    <lineage>
        <taxon>Eukaryota</taxon>
        <taxon>Viridiplantae</taxon>
        <taxon>Streptophyta</taxon>
        <taxon>Embryophyta</taxon>
        <taxon>Tracheophyta</taxon>
        <taxon>Spermatophyta</taxon>
        <taxon>Magnoliopsida</taxon>
        <taxon>eudicotyledons</taxon>
        <taxon>Gunneridae</taxon>
        <taxon>Pentapetalae</taxon>
        <taxon>rosids</taxon>
        <taxon>fabids</taxon>
        <taxon>Fagales</taxon>
        <taxon>Myricaceae</taxon>
        <taxon>Morella</taxon>
    </lineage>
</organism>
<feature type="domain" description="TF-B3" evidence="6">
    <location>
        <begin position="138"/>
        <end position="240"/>
    </location>
</feature>
<dbReference type="EMBL" id="RXIC02000413">
    <property type="protein sequence ID" value="KAB1199816.1"/>
    <property type="molecule type" value="Genomic_DNA"/>
</dbReference>
<dbReference type="GO" id="GO:0003677">
    <property type="term" value="F:DNA binding"/>
    <property type="evidence" value="ECO:0007669"/>
    <property type="project" value="UniProtKB-KW"/>
</dbReference>
<evidence type="ECO:0000259" key="6">
    <source>
        <dbReference type="PROSITE" id="PS50863"/>
    </source>
</evidence>
<dbReference type="Pfam" id="PF02362">
    <property type="entry name" value="B3"/>
    <property type="match status" value="1"/>
</dbReference>
<dbReference type="PANTHER" id="PTHR31140">
    <property type="entry name" value="B3 DOMAIN-CONTAINING TRANSCRIPTION FACTOR ABI3"/>
    <property type="match status" value="1"/>
</dbReference>
<dbReference type="GO" id="GO:0009733">
    <property type="term" value="P:response to auxin"/>
    <property type="evidence" value="ECO:0007669"/>
    <property type="project" value="UniProtKB-ARBA"/>
</dbReference>
<name>A0A6A1UHU9_9ROSI</name>
<gene>
    <name evidence="7" type="ORF">CJ030_MR0G013104</name>
</gene>
<keyword evidence="5" id="KW-0539">Nucleus</keyword>
<evidence type="ECO:0000313" key="8">
    <source>
        <dbReference type="Proteomes" id="UP000516437"/>
    </source>
</evidence>
<dbReference type="GO" id="GO:0003700">
    <property type="term" value="F:DNA-binding transcription factor activity"/>
    <property type="evidence" value="ECO:0007669"/>
    <property type="project" value="InterPro"/>
</dbReference>
<comment type="caution">
    <text evidence="7">The sequence shown here is derived from an EMBL/GenBank/DDBJ whole genome shotgun (WGS) entry which is preliminary data.</text>
</comment>
<dbReference type="InterPro" id="IPR003340">
    <property type="entry name" value="B3_DNA-bd"/>
</dbReference>
<keyword evidence="2" id="KW-0805">Transcription regulation</keyword>
<dbReference type="CDD" id="cd10017">
    <property type="entry name" value="B3_DNA"/>
    <property type="match status" value="1"/>
</dbReference>
<evidence type="ECO:0000256" key="4">
    <source>
        <dbReference type="ARBA" id="ARBA00023163"/>
    </source>
</evidence>
<evidence type="ECO:0000256" key="3">
    <source>
        <dbReference type="ARBA" id="ARBA00023125"/>
    </source>
</evidence>
<dbReference type="InterPro" id="IPR044800">
    <property type="entry name" value="LEC2-like"/>
</dbReference>
<dbReference type="FunFam" id="2.40.330.10:FF:000003">
    <property type="entry name" value="B3 domain-containing transcription factor FUS3"/>
    <property type="match status" value="1"/>
</dbReference>
<keyword evidence="4" id="KW-0804">Transcription</keyword>